<comment type="caution">
    <text evidence="1">The sequence shown here is derived from an EMBL/GenBank/DDBJ whole genome shotgun (WGS) entry which is preliminary data.</text>
</comment>
<dbReference type="AlphaFoldDB" id="A0A7J9LMN2"/>
<reference evidence="1 2" key="1">
    <citation type="journal article" date="2019" name="Genome Biol. Evol.">
        <title>Insights into the evolution of the New World diploid cottons (Gossypium, subgenus Houzingenia) based on genome sequencing.</title>
        <authorList>
            <person name="Grover C.E."/>
            <person name="Arick M.A. 2nd"/>
            <person name="Thrash A."/>
            <person name="Conover J.L."/>
            <person name="Sanders W.S."/>
            <person name="Peterson D.G."/>
            <person name="Frelichowski J.E."/>
            <person name="Scheffler J.A."/>
            <person name="Scheffler B.E."/>
            <person name="Wendel J.F."/>
        </authorList>
    </citation>
    <scope>NUCLEOTIDE SEQUENCE [LARGE SCALE GENOMIC DNA]</scope>
    <source>
        <strain evidence="1">1</strain>
        <tissue evidence="1">Leaf</tissue>
    </source>
</reference>
<sequence>MMYLLQILMKKETNSMTGKLMSLWMI</sequence>
<keyword evidence="2" id="KW-1185">Reference proteome</keyword>
<proteinExistence type="predicted"/>
<accession>A0A7J9LMN2</accession>
<protein>
    <submittedName>
        <fullName evidence="1">Uncharacterized protein</fullName>
    </submittedName>
</protein>
<dbReference type="Proteomes" id="UP000593576">
    <property type="component" value="Unassembled WGS sequence"/>
</dbReference>
<name>A0A7J9LMN2_GOSSC</name>
<evidence type="ECO:0000313" key="1">
    <source>
        <dbReference type="EMBL" id="MBA0860000.1"/>
    </source>
</evidence>
<evidence type="ECO:0000313" key="2">
    <source>
        <dbReference type="Proteomes" id="UP000593576"/>
    </source>
</evidence>
<organism evidence="1 2">
    <name type="scientific">Gossypium schwendimanii</name>
    <name type="common">Cotton</name>
    <dbReference type="NCBI Taxonomy" id="34291"/>
    <lineage>
        <taxon>Eukaryota</taxon>
        <taxon>Viridiplantae</taxon>
        <taxon>Streptophyta</taxon>
        <taxon>Embryophyta</taxon>
        <taxon>Tracheophyta</taxon>
        <taxon>Spermatophyta</taxon>
        <taxon>Magnoliopsida</taxon>
        <taxon>eudicotyledons</taxon>
        <taxon>Gunneridae</taxon>
        <taxon>Pentapetalae</taxon>
        <taxon>rosids</taxon>
        <taxon>malvids</taxon>
        <taxon>Malvales</taxon>
        <taxon>Malvaceae</taxon>
        <taxon>Malvoideae</taxon>
        <taxon>Gossypium</taxon>
    </lineage>
</organism>
<gene>
    <name evidence="1" type="ORF">Goshw_012991</name>
</gene>
<dbReference type="EMBL" id="JABFAF010000007">
    <property type="protein sequence ID" value="MBA0860000.1"/>
    <property type="molecule type" value="Genomic_DNA"/>
</dbReference>